<dbReference type="GO" id="GO:0016614">
    <property type="term" value="F:oxidoreductase activity, acting on CH-OH group of donors"/>
    <property type="evidence" value="ECO:0007669"/>
    <property type="project" value="InterPro"/>
</dbReference>
<dbReference type="KEGG" id="salm:D0Y50_12380"/>
<feature type="domain" description="Glucose-methanol-choline oxidoreductase N-terminal" evidence="7">
    <location>
        <begin position="86"/>
        <end position="109"/>
    </location>
</feature>
<dbReference type="Gene3D" id="3.50.50.60">
    <property type="entry name" value="FAD/NAD(P)-binding domain"/>
    <property type="match status" value="1"/>
</dbReference>
<dbReference type="GO" id="GO:0050660">
    <property type="term" value="F:flavin adenine dinucleotide binding"/>
    <property type="evidence" value="ECO:0007669"/>
    <property type="project" value="InterPro"/>
</dbReference>
<evidence type="ECO:0000259" key="8">
    <source>
        <dbReference type="PROSITE" id="PS00624"/>
    </source>
</evidence>
<evidence type="ECO:0000256" key="2">
    <source>
        <dbReference type="ARBA" id="ARBA00010790"/>
    </source>
</evidence>
<gene>
    <name evidence="9" type="ORF">D0Y50_12380</name>
</gene>
<evidence type="ECO:0000313" key="9">
    <source>
        <dbReference type="EMBL" id="AXR08517.1"/>
    </source>
</evidence>
<dbReference type="SUPFAM" id="SSF51905">
    <property type="entry name" value="FAD/NAD(P)-binding domain"/>
    <property type="match status" value="1"/>
</dbReference>
<keyword evidence="4 5" id="KW-0274">FAD</keyword>
<dbReference type="InterPro" id="IPR036188">
    <property type="entry name" value="FAD/NAD-bd_sf"/>
</dbReference>
<proteinExistence type="inferred from homology"/>
<evidence type="ECO:0000256" key="5">
    <source>
        <dbReference type="PIRSR" id="PIRSR000137-2"/>
    </source>
</evidence>
<comment type="similarity">
    <text evidence="2 6">Belongs to the GMC oxidoreductase family.</text>
</comment>
<dbReference type="Gene3D" id="3.30.560.10">
    <property type="entry name" value="Glucose Oxidase, domain 3"/>
    <property type="match status" value="1"/>
</dbReference>
<organism evidence="9 10">
    <name type="scientific">Salinimonas sediminis</name>
    <dbReference type="NCBI Taxonomy" id="2303538"/>
    <lineage>
        <taxon>Bacteria</taxon>
        <taxon>Pseudomonadati</taxon>
        <taxon>Pseudomonadota</taxon>
        <taxon>Gammaproteobacteria</taxon>
        <taxon>Alteromonadales</taxon>
        <taxon>Alteromonadaceae</taxon>
        <taxon>Alteromonas/Salinimonas group</taxon>
        <taxon>Salinimonas</taxon>
    </lineage>
</organism>
<evidence type="ECO:0000259" key="7">
    <source>
        <dbReference type="PROSITE" id="PS00623"/>
    </source>
</evidence>
<dbReference type="Pfam" id="PF00732">
    <property type="entry name" value="GMC_oxred_N"/>
    <property type="match status" value="1"/>
</dbReference>
<dbReference type="PIRSF" id="PIRSF000137">
    <property type="entry name" value="Alcohol_oxidase"/>
    <property type="match status" value="1"/>
</dbReference>
<dbReference type="PANTHER" id="PTHR11552:SF147">
    <property type="entry name" value="CHOLINE DEHYDROGENASE, MITOCHONDRIAL"/>
    <property type="match status" value="1"/>
</dbReference>
<dbReference type="SUPFAM" id="SSF54373">
    <property type="entry name" value="FAD-linked reductases, C-terminal domain"/>
    <property type="match status" value="1"/>
</dbReference>
<keyword evidence="3 6" id="KW-0285">Flavoprotein</keyword>
<dbReference type="PANTHER" id="PTHR11552">
    <property type="entry name" value="GLUCOSE-METHANOL-CHOLINE GMC OXIDOREDUCTASE"/>
    <property type="match status" value="1"/>
</dbReference>
<dbReference type="InterPro" id="IPR012132">
    <property type="entry name" value="GMC_OxRdtase"/>
</dbReference>
<evidence type="ECO:0000256" key="1">
    <source>
        <dbReference type="ARBA" id="ARBA00001974"/>
    </source>
</evidence>
<comment type="cofactor">
    <cofactor evidence="1 5">
        <name>FAD</name>
        <dbReference type="ChEBI" id="CHEBI:57692"/>
    </cofactor>
</comment>
<keyword evidence="10" id="KW-1185">Reference proteome</keyword>
<evidence type="ECO:0000256" key="3">
    <source>
        <dbReference type="ARBA" id="ARBA00022630"/>
    </source>
</evidence>
<evidence type="ECO:0000313" key="10">
    <source>
        <dbReference type="Proteomes" id="UP000262073"/>
    </source>
</evidence>
<dbReference type="RefSeq" id="WP_108568339.1">
    <property type="nucleotide sequence ID" value="NZ_CP031769.1"/>
</dbReference>
<dbReference type="InterPro" id="IPR000172">
    <property type="entry name" value="GMC_OxRdtase_N"/>
</dbReference>
<dbReference type="PROSITE" id="PS00624">
    <property type="entry name" value="GMC_OXRED_2"/>
    <property type="match status" value="1"/>
</dbReference>
<dbReference type="AlphaFoldDB" id="A0A346NSL0"/>
<protein>
    <submittedName>
        <fullName evidence="9">GMC family oxidoreductase</fullName>
    </submittedName>
</protein>
<name>A0A346NSL0_9ALTE</name>
<feature type="binding site" evidence="5">
    <location>
        <position position="223"/>
    </location>
    <ligand>
        <name>FAD</name>
        <dbReference type="ChEBI" id="CHEBI:57692"/>
    </ligand>
</feature>
<evidence type="ECO:0000256" key="4">
    <source>
        <dbReference type="ARBA" id="ARBA00022827"/>
    </source>
</evidence>
<dbReference type="Pfam" id="PF05199">
    <property type="entry name" value="GMC_oxred_C"/>
    <property type="match status" value="1"/>
</dbReference>
<accession>A0A346NSL0</accession>
<dbReference type="Proteomes" id="UP000262073">
    <property type="component" value="Chromosome"/>
</dbReference>
<dbReference type="PROSITE" id="PS00623">
    <property type="entry name" value="GMC_OXRED_1"/>
    <property type="match status" value="1"/>
</dbReference>
<dbReference type="EMBL" id="CP031769">
    <property type="protein sequence ID" value="AXR08517.1"/>
    <property type="molecule type" value="Genomic_DNA"/>
</dbReference>
<sequence length="545" mass="58791">MLASPPKEFDYIIVGAGSAGAVLAARLSADPAITVCLIEAGKCDKHPLIHIPFGLAGLSRVTNLNWGYTTAPQTALNDRELFWPRGKTLGGSSSINAMCYIRGQYSDYDDWVRAGAIGWGAKDVIPWFKKAENFAGEADEYHGHGGPLQVNSLRHVDPLSRRFVAAAREVGLPQCNDFNRAHREGLGLYHVTQSQGQRCSSAKAYLGGITGRVNLVIKTQVLVEKILIKAGAAAGVQLRSSGTSEQILARSETIVCAGAINSPQLLMLSGIGPKQELQRHGIALVAEAPGVGQNLQDHLDVIVQCASAGRHGYAVTPAALPTFFHAALAYAFRRNGPFSSNIAEAGGFACSATASPGKPDLQFHFLPARLNDHGRRTTFGYGFGLHVCNLYPKSRGEIRLYSSHPADPPIIDPRYLSHPADLPVMLDGLRMARQILHSEALAPCLKKEVLPGMERTSDSALTEFIREYSETIYHPVGTCKIGRPDDSWAVVDPELKVIKVKRLRVVDASVMPSIIGGNTHAAVVMIAERAACFILQDRQRRGTAA</sequence>
<feature type="domain" description="Glucose-methanol-choline oxidoreductase N-terminal" evidence="8">
    <location>
        <begin position="258"/>
        <end position="272"/>
    </location>
</feature>
<dbReference type="OrthoDB" id="9785276at2"/>
<dbReference type="InterPro" id="IPR007867">
    <property type="entry name" value="GMC_OxRtase_C"/>
</dbReference>
<reference evidence="9 10" key="1">
    <citation type="submission" date="2018-08" db="EMBL/GenBank/DDBJ databases">
        <title>Salinimonas sediminis sp. nov., a piezophilic bacterium isolated from a deep-sea sediment sample from the New Britain Trench.</title>
        <authorList>
            <person name="Cao J."/>
        </authorList>
    </citation>
    <scope>NUCLEOTIDE SEQUENCE [LARGE SCALE GENOMIC DNA]</scope>
    <source>
        <strain evidence="9 10">N102</strain>
    </source>
</reference>
<evidence type="ECO:0000256" key="6">
    <source>
        <dbReference type="RuleBase" id="RU003968"/>
    </source>
</evidence>